<evidence type="ECO:0000313" key="2">
    <source>
        <dbReference type="Proteomes" id="UP000192247"/>
    </source>
</evidence>
<protein>
    <submittedName>
        <fullName evidence="1">Uncharacterized protein</fullName>
    </submittedName>
</protein>
<organism evidence="1 2">
    <name type="scientific">Tropilaelaps mercedesae</name>
    <dbReference type="NCBI Taxonomy" id="418985"/>
    <lineage>
        <taxon>Eukaryota</taxon>
        <taxon>Metazoa</taxon>
        <taxon>Ecdysozoa</taxon>
        <taxon>Arthropoda</taxon>
        <taxon>Chelicerata</taxon>
        <taxon>Arachnida</taxon>
        <taxon>Acari</taxon>
        <taxon>Parasitiformes</taxon>
        <taxon>Mesostigmata</taxon>
        <taxon>Gamasina</taxon>
        <taxon>Dermanyssoidea</taxon>
        <taxon>Laelapidae</taxon>
        <taxon>Tropilaelaps</taxon>
    </lineage>
</organism>
<dbReference type="InParanoid" id="A0A1V9XHU4"/>
<dbReference type="EMBL" id="MNPL01010770">
    <property type="protein sequence ID" value="OQR72942.1"/>
    <property type="molecule type" value="Genomic_DNA"/>
</dbReference>
<keyword evidence="2" id="KW-1185">Reference proteome</keyword>
<dbReference type="AlphaFoldDB" id="A0A1V9XHU4"/>
<dbReference type="Proteomes" id="UP000192247">
    <property type="component" value="Unassembled WGS sequence"/>
</dbReference>
<gene>
    <name evidence="1" type="ORF">BIW11_03684</name>
</gene>
<reference evidence="1 2" key="1">
    <citation type="journal article" date="2017" name="Gigascience">
        <title>Draft genome of the honey bee ectoparasitic mite, Tropilaelaps mercedesae, is shaped by the parasitic life history.</title>
        <authorList>
            <person name="Dong X."/>
            <person name="Armstrong S.D."/>
            <person name="Xia D."/>
            <person name="Makepeace B.L."/>
            <person name="Darby A.C."/>
            <person name="Kadowaki T."/>
        </authorList>
    </citation>
    <scope>NUCLEOTIDE SEQUENCE [LARGE SCALE GENOMIC DNA]</scope>
    <source>
        <strain evidence="1">Wuxi-XJTLU</strain>
    </source>
</reference>
<name>A0A1V9XHU4_9ACAR</name>
<sequence>MGRLPLLGCSTQEQEFDAESSKISNTCIYGNRIIDLGRCMTCLGRFFAWRHDGVRTSIGLGAALPDSARLVPLVRNTKHIRPYRQHFGSWSHDVFHKRNCNKLIVHSIDEGHHPYGTLELELETDSTVKG</sequence>
<proteinExistence type="predicted"/>
<accession>A0A1V9XHU4</accession>
<evidence type="ECO:0000313" key="1">
    <source>
        <dbReference type="EMBL" id="OQR72942.1"/>
    </source>
</evidence>
<comment type="caution">
    <text evidence="1">The sequence shown here is derived from an EMBL/GenBank/DDBJ whole genome shotgun (WGS) entry which is preliminary data.</text>
</comment>